<keyword evidence="3" id="KW-1185">Reference proteome</keyword>
<gene>
    <name evidence="2" type="ORF">PFISCL1PPCAC_7840</name>
</gene>
<evidence type="ECO:0000313" key="3">
    <source>
        <dbReference type="Proteomes" id="UP001432322"/>
    </source>
</evidence>
<protein>
    <recommendedName>
        <fullName evidence="4">G protein-coupled receptor</fullName>
    </recommendedName>
</protein>
<proteinExistence type="predicted"/>
<organism evidence="2 3">
    <name type="scientific">Pristionchus fissidentatus</name>
    <dbReference type="NCBI Taxonomy" id="1538716"/>
    <lineage>
        <taxon>Eukaryota</taxon>
        <taxon>Metazoa</taxon>
        <taxon>Ecdysozoa</taxon>
        <taxon>Nematoda</taxon>
        <taxon>Chromadorea</taxon>
        <taxon>Rhabditida</taxon>
        <taxon>Rhabditina</taxon>
        <taxon>Diplogasteromorpha</taxon>
        <taxon>Diplogasteroidea</taxon>
        <taxon>Neodiplogasteridae</taxon>
        <taxon>Pristionchus</taxon>
    </lineage>
</organism>
<keyword evidence="1" id="KW-0812">Transmembrane</keyword>
<keyword evidence="1" id="KW-1133">Transmembrane helix</keyword>
<feature type="transmembrane region" description="Helical" evidence="1">
    <location>
        <begin position="80"/>
        <end position="100"/>
    </location>
</feature>
<evidence type="ECO:0000256" key="1">
    <source>
        <dbReference type="SAM" id="Phobius"/>
    </source>
</evidence>
<keyword evidence="1" id="KW-0472">Membrane</keyword>
<feature type="transmembrane region" description="Helical" evidence="1">
    <location>
        <begin position="112"/>
        <end position="129"/>
    </location>
</feature>
<accession>A0AAV5VEA4</accession>
<sequence>VLLIFLTLRCPFQLLNRSVVIISRVFYYGDADLPSADWINYIKLFQIAQIGFTLSILSFERICAVVDPKHEQRSQTRSMMILFPVAVVAPGIVTVLLHAVRKSALGNGAESFFAVVAYIVSGITAQIVLSTSKAKLKNRHALRLRLDEKFASVENVRAMTLFLPCIRNELVCFGGICALSLYSMIYTDYPVGQDPTALSHAYDLLGTYECLFISVFLKYKCASLRYNIVSQVELRFTRDEESDHYFRDLHNSWA</sequence>
<dbReference type="EMBL" id="BTSY01000002">
    <property type="protein sequence ID" value="GMT16543.1"/>
    <property type="molecule type" value="Genomic_DNA"/>
</dbReference>
<evidence type="ECO:0008006" key="4">
    <source>
        <dbReference type="Google" id="ProtNLM"/>
    </source>
</evidence>
<dbReference type="AlphaFoldDB" id="A0AAV5VEA4"/>
<reference evidence="2" key="1">
    <citation type="submission" date="2023-10" db="EMBL/GenBank/DDBJ databases">
        <title>Genome assembly of Pristionchus species.</title>
        <authorList>
            <person name="Yoshida K."/>
            <person name="Sommer R.J."/>
        </authorList>
    </citation>
    <scope>NUCLEOTIDE SEQUENCE</scope>
    <source>
        <strain evidence="2">RS5133</strain>
    </source>
</reference>
<evidence type="ECO:0000313" key="2">
    <source>
        <dbReference type="EMBL" id="GMT16543.1"/>
    </source>
</evidence>
<feature type="non-terminal residue" evidence="2">
    <location>
        <position position="1"/>
    </location>
</feature>
<comment type="caution">
    <text evidence="2">The sequence shown here is derived from an EMBL/GenBank/DDBJ whole genome shotgun (WGS) entry which is preliminary data.</text>
</comment>
<dbReference type="Proteomes" id="UP001432322">
    <property type="component" value="Unassembled WGS sequence"/>
</dbReference>
<name>A0AAV5VEA4_9BILA</name>